<dbReference type="Gene3D" id="1.20.1280.50">
    <property type="match status" value="1"/>
</dbReference>
<evidence type="ECO:0008006" key="3">
    <source>
        <dbReference type="Google" id="ProtNLM"/>
    </source>
</evidence>
<reference evidence="1" key="1">
    <citation type="submission" date="2022-08" db="EMBL/GenBank/DDBJ databases">
        <authorList>
            <consortium name="DOE Joint Genome Institute"/>
            <person name="Min B."/>
            <person name="Riley R."/>
            <person name="Sierra-Patev S."/>
            <person name="Naranjo-Ortiz M."/>
            <person name="Looney B."/>
            <person name="Konkel Z."/>
            <person name="Slot J.C."/>
            <person name="Sakamoto Y."/>
            <person name="Steenwyk J.L."/>
            <person name="Rokas A."/>
            <person name="Carro J."/>
            <person name="Camarero S."/>
            <person name="Ferreira P."/>
            <person name="Molpeceres G."/>
            <person name="Ruiz-Duenas F.J."/>
            <person name="Serrano A."/>
            <person name="Henrissat B."/>
            <person name="Drula E."/>
            <person name="Hughes K.W."/>
            <person name="Mata J.L."/>
            <person name="Ishikawa N.K."/>
            <person name="Vargas-Isla R."/>
            <person name="Ushijima S."/>
            <person name="Smith C.A."/>
            <person name="Ahrendt S."/>
            <person name="Andreopoulos W."/>
            <person name="He G."/>
            <person name="Labutti K."/>
            <person name="Lipzen A."/>
            <person name="Ng V."/>
            <person name="Sandor L."/>
            <person name="Barry K."/>
            <person name="Martinez A.T."/>
            <person name="Xiao Y."/>
            <person name="Gibbons J.G."/>
            <person name="Terashima K."/>
            <person name="Hibbett D.S."/>
            <person name="Grigoriev I.V."/>
        </authorList>
    </citation>
    <scope>NUCLEOTIDE SEQUENCE</scope>
    <source>
        <strain evidence="1">TFB10827</strain>
    </source>
</reference>
<accession>A0ABQ8QQR7</accession>
<proteinExistence type="predicted"/>
<evidence type="ECO:0000313" key="1">
    <source>
        <dbReference type="EMBL" id="KAJ4000856.1"/>
    </source>
</evidence>
<dbReference type="InterPro" id="IPR036047">
    <property type="entry name" value="F-box-like_dom_sf"/>
</dbReference>
<comment type="caution">
    <text evidence="1">The sequence shown here is derived from an EMBL/GenBank/DDBJ whole genome shotgun (WGS) entry which is preliminary data.</text>
</comment>
<evidence type="ECO:0000313" key="2">
    <source>
        <dbReference type="Proteomes" id="UP001163828"/>
    </source>
</evidence>
<protein>
    <recommendedName>
        <fullName evidence="3">F-box domain-containing protein</fullName>
    </recommendedName>
</protein>
<keyword evidence="2" id="KW-1185">Reference proteome</keyword>
<dbReference type="EMBL" id="MU790516">
    <property type="protein sequence ID" value="KAJ4000856.1"/>
    <property type="molecule type" value="Genomic_DNA"/>
</dbReference>
<name>A0ABQ8QQR7_9AGAR</name>
<organism evidence="1 2">
    <name type="scientific">Lentinula boryana</name>
    <dbReference type="NCBI Taxonomy" id="40481"/>
    <lineage>
        <taxon>Eukaryota</taxon>
        <taxon>Fungi</taxon>
        <taxon>Dikarya</taxon>
        <taxon>Basidiomycota</taxon>
        <taxon>Agaricomycotina</taxon>
        <taxon>Agaricomycetes</taxon>
        <taxon>Agaricomycetidae</taxon>
        <taxon>Agaricales</taxon>
        <taxon>Marasmiineae</taxon>
        <taxon>Omphalotaceae</taxon>
        <taxon>Lentinula</taxon>
    </lineage>
</organism>
<dbReference type="Proteomes" id="UP001163828">
    <property type="component" value="Unassembled WGS sequence"/>
</dbReference>
<dbReference type="SUPFAM" id="SSF81383">
    <property type="entry name" value="F-box domain"/>
    <property type="match status" value="1"/>
</dbReference>
<gene>
    <name evidence="1" type="ORF">F5050DRAFT_291962</name>
</gene>
<dbReference type="SUPFAM" id="SSF52047">
    <property type="entry name" value="RNI-like"/>
    <property type="match status" value="1"/>
</dbReference>
<sequence length="515" mass="58134">MSMCFNHLLSSNQPADDSEIPDIQLALLDARKRLLSLEEKLVELELAEIEDELQQNDPEAQLLSLRGKQRTYITKLQSTLSPLRRFPTEILSLIFTFALPSWVRKGVSIDPSSDIWRISQVCRLWRAILCEGMQHLWSSIELDCMGVNGNGRSLITTLLELALQRSGTRPLFIKFYFSHKNKLGVLPESEKRCLAVLANESFRWKEVELRSIPISALDSLSATVKSHMPLLSRLVIENIPVSLAADTPSTAEAFQVAPKLQHFSLSGYFRPARFYLPWSQLDSYAGSFRDFWDFLFILECAGNLKSCDVFLRKYHPGLTVDHLNLRTLRIRGEVVGLSRLRLPSLRTLVLDELLIQDLGNVSTFLRRTPSVTSVEVYIPYDTGDENSIALLSEFMIACTHITSLVLRGELDIRSVCSLLNTSESLSQGQVLMPHLQHLSLSVLSTTNAELANVLGLMLESRRRTSLYGLDNQFHPLSSLTLHALREPRAVLERIKPLEETLGLNVIVQTDSISPR</sequence>